<keyword evidence="2" id="KW-1185">Reference proteome</keyword>
<proteinExistence type="predicted"/>
<sequence length="61" mass="6757">MVLAESDFRAALLAKLVEEDQELQAARADELLTVLANVMEVFDTMPQVHKRSSSSVRPVVT</sequence>
<dbReference type="RefSeq" id="WP_070732360.1">
    <property type="nucleotide sequence ID" value="NZ_MDZC01000015.1"/>
</dbReference>
<dbReference type="EMBL" id="MDZC01000015">
    <property type="protein sequence ID" value="OGX88602.1"/>
    <property type="molecule type" value="Genomic_DNA"/>
</dbReference>
<accession>A0A1G1TCK2</accession>
<organism evidence="1 2">
    <name type="scientific">Hymenobacter glacialis</name>
    <dbReference type="NCBI Taxonomy" id="1908236"/>
    <lineage>
        <taxon>Bacteria</taxon>
        <taxon>Pseudomonadati</taxon>
        <taxon>Bacteroidota</taxon>
        <taxon>Cytophagia</taxon>
        <taxon>Cytophagales</taxon>
        <taxon>Hymenobacteraceae</taxon>
        <taxon>Hymenobacter</taxon>
    </lineage>
</organism>
<evidence type="ECO:0000313" key="1">
    <source>
        <dbReference type="EMBL" id="OGX88602.1"/>
    </source>
</evidence>
<reference evidence="1 2" key="1">
    <citation type="submission" date="2016-08" db="EMBL/GenBank/DDBJ databases">
        <title>Hymenobacter coccineus sp. nov., Hymenobacter lapidarius sp. nov. and Hymenobacter glacialis sp. nov., isolated from Antarctic soil.</title>
        <authorList>
            <person name="Sedlacek I."/>
            <person name="Kralova S."/>
            <person name="Kyrova K."/>
            <person name="Maslanova I."/>
            <person name="Stankova E."/>
            <person name="Vrbovska V."/>
            <person name="Nemec M."/>
            <person name="Bartak M."/>
            <person name="Svec P."/>
            <person name="Busse H.-J."/>
            <person name="Pantucek R."/>
        </authorList>
    </citation>
    <scope>NUCLEOTIDE SEQUENCE [LARGE SCALE GENOMIC DNA]</scope>
    <source>
        <strain evidence="1 2">CCM 8648</strain>
    </source>
</reference>
<protein>
    <submittedName>
        <fullName evidence="1">Uncharacterized protein</fullName>
    </submittedName>
</protein>
<dbReference type="Proteomes" id="UP000177791">
    <property type="component" value="Unassembled WGS sequence"/>
</dbReference>
<evidence type="ECO:0000313" key="2">
    <source>
        <dbReference type="Proteomes" id="UP000177791"/>
    </source>
</evidence>
<name>A0A1G1TCK2_9BACT</name>
<comment type="caution">
    <text evidence="1">The sequence shown here is derived from an EMBL/GenBank/DDBJ whole genome shotgun (WGS) entry which is preliminary data.</text>
</comment>
<dbReference type="AlphaFoldDB" id="A0A1G1TCK2"/>
<gene>
    <name evidence="1" type="ORF">BEN48_09515</name>
</gene>